<dbReference type="InterPro" id="IPR014001">
    <property type="entry name" value="Helicase_ATP-bd"/>
</dbReference>
<dbReference type="InterPro" id="IPR027417">
    <property type="entry name" value="P-loop_NTPase"/>
</dbReference>
<dbReference type="InterPro" id="IPR011545">
    <property type="entry name" value="DEAD/DEAH_box_helicase_dom"/>
</dbReference>
<sequence>MVAAVSNTPADAIGAAATSTEDEVHWSKAEYDIDLHPQVRRNLELCGIHSFFPIQHVTIPKILSTGYTKDLCINAPTGSGKTMVYVLPIVQRLVSRVVRRLRAVVVVPSRDLVVQVKKVFDTLIAGTPLTCGVAMGQSNFTTEQQHLVSSVDGLSLVDILVATPGRLVDHLEQTPHFTLQHVQFVVVDEADRLLNQSYQDWITKLYQSIYVTETSVENLTAAGGCASLHPSTIRRADGKNPHRIRIPLIRILLSATLTRNPRKLAAIGMPHAELVTVNDALDDNLFATPANLDESMIECDSMDKPLVLLELLHAFESQLTIVFTSSINATHRLCRLLQLFSPTPQSVREYSSGLTQKQRSQLVQQCKKGAIKVVVCSDAMARGMDIAHVGNVINYDVPPYLKTYIHRVGRTARAGRAGRAVTLVKRGQVKGLTRMLSKAKKAELPTYVYDAEHMKSLVPRYTACLASLKDTLAKEKAGHLATTTKVSLKRPVAAMDGGATESGGGDGDAEDGVEWTRDEVKQKLLNQLQRRLAA</sequence>
<dbReference type="PROSITE" id="PS51194">
    <property type="entry name" value="HELICASE_CTER"/>
    <property type="match status" value="1"/>
</dbReference>
<comment type="catalytic activity">
    <reaction evidence="7">
        <text>ATP + H2O = ADP + phosphate + H(+)</text>
        <dbReference type="Rhea" id="RHEA:13065"/>
        <dbReference type="ChEBI" id="CHEBI:15377"/>
        <dbReference type="ChEBI" id="CHEBI:15378"/>
        <dbReference type="ChEBI" id="CHEBI:30616"/>
        <dbReference type="ChEBI" id="CHEBI:43474"/>
        <dbReference type="ChEBI" id="CHEBI:456216"/>
        <dbReference type="EC" id="3.6.4.13"/>
    </reaction>
</comment>
<name>A0A397A4S9_APHAT</name>
<keyword evidence="3 6" id="KW-0347">Helicase</keyword>
<comment type="similarity">
    <text evidence="6">Belongs to the DEAD box helicase family.</text>
</comment>
<dbReference type="GO" id="GO:0003723">
    <property type="term" value="F:RNA binding"/>
    <property type="evidence" value="ECO:0007669"/>
    <property type="project" value="UniProtKB-UniRule"/>
</dbReference>
<gene>
    <name evidence="12" type="ORF">DYB26_007989</name>
    <name evidence="11" type="ORF">DYB36_008767</name>
</gene>
<feature type="domain" description="Helicase ATP-binding" evidence="9">
    <location>
        <begin position="62"/>
        <end position="275"/>
    </location>
</feature>
<evidence type="ECO:0000256" key="1">
    <source>
        <dbReference type="ARBA" id="ARBA00022741"/>
    </source>
</evidence>
<keyword evidence="4 6" id="KW-0067">ATP-binding</keyword>
<dbReference type="PROSITE" id="PS00039">
    <property type="entry name" value="DEAD_ATP_HELICASE"/>
    <property type="match status" value="1"/>
</dbReference>
<feature type="region of interest" description="Disordered" evidence="8">
    <location>
        <begin position="495"/>
        <end position="515"/>
    </location>
</feature>
<evidence type="ECO:0000259" key="10">
    <source>
        <dbReference type="PROSITE" id="PS51194"/>
    </source>
</evidence>
<dbReference type="GO" id="GO:0003724">
    <property type="term" value="F:RNA helicase activity"/>
    <property type="evidence" value="ECO:0007669"/>
    <property type="project" value="UniProtKB-EC"/>
</dbReference>
<dbReference type="SMART" id="SM00490">
    <property type="entry name" value="HELICc"/>
    <property type="match status" value="1"/>
</dbReference>
<proteinExistence type="inferred from homology"/>
<organism evidence="11 13">
    <name type="scientific">Aphanomyces astaci</name>
    <name type="common">Crayfish plague agent</name>
    <dbReference type="NCBI Taxonomy" id="112090"/>
    <lineage>
        <taxon>Eukaryota</taxon>
        <taxon>Sar</taxon>
        <taxon>Stramenopiles</taxon>
        <taxon>Oomycota</taxon>
        <taxon>Saprolegniomycetes</taxon>
        <taxon>Saprolegniales</taxon>
        <taxon>Verrucalvaceae</taxon>
        <taxon>Aphanomyces</taxon>
    </lineage>
</organism>
<comment type="domain">
    <text evidence="7">The Q motif is unique to and characteristic of the DEAD box family of RNA helicases and controls ATP binding and hydrolysis.</text>
</comment>
<dbReference type="Pfam" id="PF00271">
    <property type="entry name" value="Helicase_C"/>
    <property type="match status" value="1"/>
</dbReference>
<protein>
    <recommendedName>
        <fullName evidence="7">ATP-dependent RNA helicase</fullName>
        <ecNumber evidence="7">3.6.4.13</ecNumber>
    </recommendedName>
</protein>
<evidence type="ECO:0000313" key="14">
    <source>
        <dbReference type="Proteomes" id="UP000286510"/>
    </source>
</evidence>
<dbReference type="PANTHER" id="PTHR24031">
    <property type="entry name" value="RNA HELICASE"/>
    <property type="match status" value="1"/>
</dbReference>
<accession>A0A397A4S9</accession>
<keyword evidence="5 7" id="KW-0694">RNA-binding</keyword>
<dbReference type="CDD" id="cd18787">
    <property type="entry name" value="SF2_C_DEAD"/>
    <property type="match status" value="1"/>
</dbReference>
<dbReference type="SMART" id="SM00487">
    <property type="entry name" value="DEXDc"/>
    <property type="match status" value="1"/>
</dbReference>
<evidence type="ECO:0000256" key="3">
    <source>
        <dbReference type="ARBA" id="ARBA00022806"/>
    </source>
</evidence>
<evidence type="ECO:0000313" key="13">
    <source>
        <dbReference type="Proteomes" id="UP000265427"/>
    </source>
</evidence>
<evidence type="ECO:0000256" key="4">
    <source>
        <dbReference type="ARBA" id="ARBA00022840"/>
    </source>
</evidence>
<dbReference type="SUPFAM" id="SSF52540">
    <property type="entry name" value="P-loop containing nucleoside triphosphate hydrolases"/>
    <property type="match status" value="1"/>
</dbReference>
<dbReference type="Proteomes" id="UP000265427">
    <property type="component" value="Unassembled WGS sequence"/>
</dbReference>
<evidence type="ECO:0000313" key="11">
    <source>
        <dbReference type="EMBL" id="RHY01986.1"/>
    </source>
</evidence>
<feature type="domain" description="Helicase C-terminal" evidence="10">
    <location>
        <begin position="307"/>
        <end position="452"/>
    </location>
</feature>
<comment type="function">
    <text evidence="7">RNA helicase.</text>
</comment>
<dbReference type="GO" id="GO:0016787">
    <property type="term" value="F:hydrolase activity"/>
    <property type="evidence" value="ECO:0007669"/>
    <property type="project" value="UniProtKB-KW"/>
</dbReference>
<dbReference type="EMBL" id="QUTF01024938">
    <property type="protein sequence ID" value="RHY84255.1"/>
    <property type="molecule type" value="Genomic_DNA"/>
</dbReference>
<dbReference type="EMBL" id="QUSZ01007640">
    <property type="protein sequence ID" value="RHY01986.1"/>
    <property type="molecule type" value="Genomic_DNA"/>
</dbReference>
<dbReference type="EC" id="3.6.4.13" evidence="7"/>
<evidence type="ECO:0000256" key="5">
    <source>
        <dbReference type="ARBA" id="ARBA00022884"/>
    </source>
</evidence>
<dbReference type="Pfam" id="PF00270">
    <property type="entry name" value="DEAD"/>
    <property type="match status" value="1"/>
</dbReference>
<evidence type="ECO:0000313" key="12">
    <source>
        <dbReference type="EMBL" id="RHY84255.1"/>
    </source>
</evidence>
<dbReference type="AlphaFoldDB" id="A0A397A4S9"/>
<keyword evidence="2 6" id="KW-0378">Hydrolase</keyword>
<keyword evidence="1 6" id="KW-0547">Nucleotide-binding</keyword>
<dbReference type="InterPro" id="IPR000629">
    <property type="entry name" value="RNA-helicase_DEAD-box_CS"/>
</dbReference>
<evidence type="ECO:0000256" key="8">
    <source>
        <dbReference type="SAM" id="MobiDB-lite"/>
    </source>
</evidence>
<evidence type="ECO:0000256" key="7">
    <source>
        <dbReference type="RuleBase" id="RU365068"/>
    </source>
</evidence>
<comment type="caution">
    <text evidence="11">The sequence shown here is derived from an EMBL/GenBank/DDBJ whole genome shotgun (WGS) entry which is preliminary data.</text>
</comment>
<dbReference type="Gene3D" id="3.40.50.300">
    <property type="entry name" value="P-loop containing nucleotide triphosphate hydrolases"/>
    <property type="match status" value="2"/>
</dbReference>
<dbReference type="PROSITE" id="PS51192">
    <property type="entry name" value="HELICASE_ATP_BIND_1"/>
    <property type="match status" value="1"/>
</dbReference>
<evidence type="ECO:0000256" key="6">
    <source>
        <dbReference type="RuleBase" id="RU000492"/>
    </source>
</evidence>
<dbReference type="Proteomes" id="UP000286510">
    <property type="component" value="Unassembled WGS sequence"/>
</dbReference>
<dbReference type="GO" id="GO:0005524">
    <property type="term" value="F:ATP binding"/>
    <property type="evidence" value="ECO:0007669"/>
    <property type="project" value="UniProtKB-UniRule"/>
</dbReference>
<dbReference type="VEuPathDB" id="FungiDB:H257_13600"/>
<evidence type="ECO:0000256" key="2">
    <source>
        <dbReference type="ARBA" id="ARBA00022801"/>
    </source>
</evidence>
<dbReference type="InterPro" id="IPR001650">
    <property type="entry name" value="Helicase_C-like"/>
</dbReference>
<evidence type="ECO:0000259" key="9">
    <source>
        <dbReference type="PROSITE" id="PS51192"/>
    </source>
</evidence>
<reference evidence="13 14" key="1">
    <citation type="submission" date="2018-08" db="EMBL/GenBank/DDBJ databases">
        <title>Aphanomyces genome sequencing and annotation.</title>
        <authorList>
            <person name="Minardi D."/>
            <person name="Oidtmann B."/>
            <person name="Van Der Giezen M."/>
            <person name="Studholme D.J."/>
        </authorList>
    </citation>
    <scope>NUCLEOTIDE SEQUENCE [LARGE SCALE GENOMIC DNA]</scope>
    <source>
        <strain evidence="12 14">FDL457</strain>
        <strain evidence="11 13">Kv</strain>
    </source>
</reference>